<dbReference type="Proteomes" id="UP001597280">
    <property type="component" value="Unassembled WGS sequence"/>
</dbReference>
<keyword evidence="4" id="KW-1185">Reference proteome</keyword>
<reference evidence="4" key="1">
    <citation type="journal article" date="2019" name="Int. J. Syst. Evol. Microbiol.">
        <title>The Global Catalogue of Microorganisms (GCM) 10K type strain sequencing project: providing services to taxonomists for standard genome sequencing and annotation.</title>
        <authorList>
            <consortium name="The Broad Institute Genomics Platform"/>
            <consortium name="The Broad Institute Genome Sequencing Center for Infectious Disease"/>
            <person name="Wu L."/>
            <person name="Ma J."/>
        </authorList>
    </citation>
    <scope>NUCLEOTIDE SEQUENCE [LARGE SCALE GENOMIC DNA]</scope>
    <source>
        <strain evidence="4">JCM 11650</strain>
    </source>
</reference>
<accession>A0ABW4Q0D5</accession>
<evidence type="ECO:0000313" key="4">
    <source>
        <dbReference type="Proteomes" id="UP001597280"/>
    </source>
</evidence>
<dbReference type="RefSeq" id="WP_343904914.1">
    <property type="nucleotide sequence ID" value="NZ_BAAAIS010000003.1"/>
</dbReference>
<dbReference type="PROSITE" id="PS51318">
    <property type="entry name" value="TAT"/>
    <property type="match status" value="1"/>
</dbReference>
<feature type="domain" description="Solute-binding protein family 5" evidence="2">
    <location>
        <begin position="128"/>
        <end position="504"/>
    </location>
</feature>
<sequence length="617" mass="66139">MTHRGTLGSSPSSSRLLPQLPSTRRGFLAVTGAVGGAAALAACGGATGGGAGGGSDDGGDLQGVGNNGKAGSGRKGDAADQLYIAGFQWSPPTNFNTFAGAPAWPASGNVAQYVYETLLRFDIVTGELLPGLAKEYKAEGTDSVSLTLQDGITWSDGTEFTADDVLYTFELGKIDPSLGIASFWIEADEMTADGNTINVAINKDRKNVGSVLTQLAQQFIVPKAVFEKAAEETGNKLATWETTELLGTGPFTLEVADQTQIILARNESYWGKDFYGGLPPMTKIIHPIFKSNEDGNLKFQNGELDVIQQFVPQLWKMWEGGKPVGTYLQDKPYFTPGSMPMLLINTTKPGLDDPAVRKALAHAVDYGSIAETAMSGYSAEVQASLVIPGGAEDAFLDAEKAKADGWSFDAAKAEQLLQDAGYAKGSDGFYAKDGVKLGPWKLITPQGWTDWNAALEIVAKNLQAIGVDAATNFPQQAQVTTSIQNGDFDLACWYVAGTNPSTPWQRFSDVMSNVDMVELGQTAYRNYGRWENGEVNDLLQAAAAAADDAAKKEAIGALDDLYRKEVPAFPLMYRPDEFFEFNATNWSNFPTEENDYAPPMFRGAGNGWIFKLKKIGG</sequence>
<dbReference type="PANTHER" id="PTHR30290:SF82">
    <property type="entry name" value="ABC-TYPE DIPEPTIDE_OLIGOPEPTIDE TRANSPORT SYSTEM, PERIPLASMIC COMPONENT"/>
    <property type="match status" value="1"/>
</dbReference>
<dbReference type="Gene3D" id="3.90.76.10">
    <property type="entry name" value="Dipeptide-binding Protein, Domain 1"/>
    <property type="match status" value="1"/>
</dbReference>
<dbReference type="Gene3D" id="3.10.105.10">
    <property type="entry name" value="Dipeptide-binding Protein, Domain 3"/>
    <property type="match status" value="1"/>
</dbReference>
<dbReference type="PANTHER" id="PTHR30290">
    <property type="entry name" value="PERIPLASMIC BINDING COMPONENT OF ABC TRANSPORTER"/>
    <property type="match status" value="1"/>
</dbReference>
<name>A0ABW4Q0D5_9MICO</name>
<evidence type="ECO:0000259" key="2">
    <source>
        <dbReference type="Pfam" id="PF00496"/>
    </source>
</evidence>
<dbReference type="SUPFAM" id="SSF53850">
    <property type="entry name" value="Periplasmic binding protein-like II"/>
    <property type="match status" value="1"/>
</dbReference>
<feature type="region of interest" description="Disordered" evidence="1">
    <location>
        <begin position="1"/>
        <end position="20"/>
    </location>
</feature>
<dbReference type="InterPro" id="IPR006311">
    <property type="entry name" value="TAT_signal"/>
</dbReference>
<proteinExistence type="predicted"/>
<dbReference type="EMBL" id="JBHUFL010000003">
    <property type="protein sequence ID" value="MFD1835770.1"/>
    <property type="molecule type" value="Genomic_DNA"/>
</dbReference>
<protein>
    <submittedName>
        <fullName evidence="3">ABC transporter substrate-binding protein</fullName>
    </submittedName>
</protein>
<evidence type="ECO:0000313" key="3">
    <source>
        <dbReference type="EMBL" id="MFD1835770.1"/>
    </source>
</evidence>
<gene>
    <name evidence="3" type="ORF">ACFSDA_11895</name>
</gene>
<comment type="caution">
    <text evidence="3">The sequence shown here is derived from an EMBL/GenBank/DDBJ whole genome shotgun (WGS) entry which is preliminary data.</text>
</comment>
<dbReference type="InterPro" id="IPR039424">
    <property type="entry name" value="SBP_5"/>
</dbReference>
<dbReference type="Gene3D" id="3.40.190.10">
    <property type="entry name" value="Periplasmic binding protein-like II"/>
    <property type="match status" value="1"/>
</dbReference>
<organism evidence="3 4">
    <name type="scientific">Brachybacterium rhamnosum</name>
    <dbReference type="NCBI Taxonomy" id="173361"/>
    <lineage>
        <taxon>Bacteria</taxon>
        <taxon>Bacillati</taxon>
        <taxon>Actinomycetota</taxon>
        <taxon>Actinomycetes</taxon>
        <taxon>Micrococcales</taxon>
        <taxon>Dermabacteraceae</taxon>
        <taxon>Brachybacterium</taxon>
    </lineage>
</organism>
<evidence type="ECO:0000256" key="1">
    <source>
        <dbReference type="SAM" id="MobiDB-lite"/>
    </source>
</evidence>
<dbReference type="InterPro" id="IPR000914">
    <property type="entry name" value="SBP_5_dom"/>
</dbReference>
<dbReference type="Pfam" id="PF00496">
    <property type="entry name" value="SBP_bac_5"/>
    <property type="match status" value="1"/>
</dbReference>
<dbReference type="CDD" id="cd08509">
    <property type="entry name" value="PBP2_TmCBP_oligosaccharides_like"/>
    <property type="match status" value="1"/>
</dbReference>